<dbReference type="PROSITE" id="PS51257">
    <property type="entry name" value="PROKAR_LIPOPROTEIN"/>
    <property type="match status" value="1"/>
</dbReference>
<feature type="region of interest" description="Disordered" evidence="1">
    <location>
        <begin position="23"/>
        <end position="51"/>
    </location>
</feature>
<dbReference type="Proteomes" id="UP000294887">
    <property type="component" value="Unassembled WGS sequence"/>
</dbReference>
<dbReference type="PANTHER" id="PTHR43737">
    <property type="entry name" value="BLL7424 PROTEIN"/>
    <property type="match status" value="1"/>
</dbReference>
<evidence type="ECO:0000313" key="4">
    <source>
        <dbReference type="Proteomes" id="UP000294887"/>
    </source>
</evidence>
<keyword evidence="2" id="KW-0732">Signal</keyword>
<dbReference type="Pfam" id="PF08811">
    <property type="entry name" value="DUF1800"/>
    <property type="match status" value="1"/>
</dbReference>
<proteinExistence type="predicted"/>
<keyword evidence="4" id="KW-1185">Reference proteome</keyword>
<dbReference type="EMBL" id="SMFQ01000002">
    <property type="protein sequence ID" value="TCJ89318.1"/>
    <property type="molecule type" value="Genomic_DNA"/>
</dbReference>
<feature type="signal peptide" evidence="2">
    <location>
        <begin position="1"/>
        <end position="21"/>
    </location>
</feature>
<organism evidence="3 4">
    <name type="scientific">Cocleimonas flava</name>
    <dbReference type="NCBI Taxonomy" id="634765"/>
    <lineage>
        <taxon>Bacteria</taxon>
        <taxon>Pseudomonadati</taxon>
        <taxon>Pseudomonadota</taxon>
        <taxon>Gammaproteobacteria</taxon>
        <taxon>Thiotrichales</taxon>
        <taxon>Thiotrichaceae</taxon>
        <taxon>Cocleimonas</taxon>
    </lineage>
</organism>
<gene>
    <name evidence="3" type="ORF">EV695_1181</name>
</gene>
<dbReference type="PANTHER" id="PTHR43737:SF1">
    <property type="entry name" value="DUF1501 DOMAIN-CONTAINING PROTEIN"/>
    <property type="match status" value="1"/>
</dbReference>
<name>A0A4R1FBG9_9GAMM</name>
<sequence>MSINCKIVTLFVTTVVLSACGGGGGSGTTSNTPDITTTPPSTDSTTTATSSIQVKNQRDASKFLARSTYGPTKESINQLLAKETYDAWLNQQFLTSPTYHFPYVKQLAKQMCADKDDDGKLLVDTWEAVYARHQVWWETATSAEDQLRQRVALALSEILVISDSQGLGLSDFQYAVTSYYDVLVKHAFGNYRNLLTDVTLHPAMGDFLSMSRNQKANAEGTIRPDENYARELLQLFTIGVHELNLDGSEKLDANGATIPTYNQKTIEEFAKVFTGWNYSNLEWHEYFGHGDHTVPLVAVEEYHDTSAKTLLNGAQSSANQSARQDLDFALDNIFQHQNIAPFISKQLIKRLVTSNPSPQYVERVAEKFNDNGNGVKGDLKAVVSAILLDDEALATNKPDSFGKLREPMLRMSHLWRVFNMQTSLKVGHYWEPDKRCGQGSYRNYNFYSSLDWFAQKTGQGPLQARSVFNFYKPNYSPSGLLNDNGLSAPEFQIINENTMVAGTNLFHQIIEEFSDSKPITPELEGYSKLNLSDVTDLAADTENLLDYLNLVLLDKDMTTSLRDILTDHLNAPDIYQEGREGQLQKAREAILLIISSPEYLIQK</sequence>
<reference evidence="3 4" key="1">
    <citation type="submission" date="2019-03" db="EMBL/GenBank/DDBJ databases">
        <title>Genomic Encyclopedia of Type Strains, Phase IV (KMG-IV): sequencing the most valuable type-strain genomes for metagenomic binning, comparative biology and taxonomic classification.</title>
        <authorList>
            <person name="Goeker M."/>
        </authorList>
    </citation>
    <scope>NUCLEOTIDE SEQUENCE [LARGE SCALE GENOMIC DNA]</scope>
    <source>
        <strain evidence="3 4">DSM 24830</strain>
    </source>
</reference>
<comment type="caution">
    <text evidence="3">The sequence shown here is derived from an EMBL/GenBank/DDBJ whole genome shotgun (WGS) entry which is preliminary data.</text>
</comment>
<feature type="compositionally biased region" description="Low complexity" evidence="1">
    <location>
        <begin position="28"/>
        <end position="51"/>
    </location>
</feature>
<evidence type="ECO:0000256" key="2">
    <source>
        <dbReference type="SAM" id="SignalP"/>
    </source>
</evidence>
<dbReference type="RefSeq" id="WP_131904953.1">
    <property type="nucleotide sequence ID" value="NZ_BAAAFU010000008.1"/>
</dbReference>
<accession>A0A4R1FBG9</accession>
<dbReference type="OrthoDB" id="9772295at2"/>
<evidence type="ECO:0000313" key="3">
    <source>
        <dbReference type="EMBL" id="TCJ89318.1"/>
    </source>
</evidence>
<evidence type="ECO:0000256" key="1">
    <source>
        <dbReference type="SAM" id="MobiDB-lite"/>
    </source>
</evidence>
<dbReference type="AlphaFoldDB" id="A0A4R1FBG9"/>
<feature type="chain" id="PRO_5021005549" evidence="2">
    <location>
        <begin position="22"/>
        <end position="603"/>
    </location>
</feature>
<protein>
    <submittedName>
        <fullName evidence="3">Uncharacterized protein DUF1800</fullName>
    </submittedName>
</protein>
<dbReference type="InterPro" id="IPR014917">
    <property type="entry name" value="DUF1800"/>
</dbReference>